<dbReference type="Gene3D" id="1.25.40.10">
    <property type="entry name" value="Tetratricopeptide repeat domain"/>
    <property type="match status" value="1"/>
</dbReference>
<evidence type="ECO:0000313" key="1">
    <source>
        <dbReference type="EMBL" id="NEV63093.1"/>
    </source>
</evidence>
<dbReference type="InterPro" id="IPR009211">
    <property type="entry name" value="TagJ"/>
</dbReference>
<dbReference type="Proteomes" id="UP000483379">
    <property type="component" value="Unassembled WGS sequence"/>
</dbReference>
<dbReference type="PIRSF" id="PIRSF029288">
    <property type="entry name" value="SciE_ImpE"/>
    <property type="match status" value="1"/>
</dbReference>
<sequence length="279" mass="30896">MSAEQLLAEGRLDEALTELKQGVRKDAANPKHRIFLFQLLAVQGDWERALNQLEVSAQMDPAALPMAQTYREAIRCEYLRAAIFAGKRSPLIFGDPEHWLALLLETLQCMAEGRLEEAARLRDEAFAAAPATSGRIDGQAFTWIADADPRLGPVLEAIVEGRYYWIPFHRIGRIQIEAPADLRDVVWMPAYFTWANGGETVGLIPTRYPGSDASEDEQIRLARKTEWQEPAPGTYFGLGQRMLATDSGDYPLMDVRRIDLDVAPQPGSDAADAAEPSGG</sequence>
<keyword evidence="2" id="KW-1185">Reference proteome</keyword>
<protein>
    <submittedName>
        <fullName evidence="1">Virulence protein SciE type</fullName>
    </submittedName>
</protein>
<comment type="caution">
    <text evidence="1">The sequence shown here is derived from an EMBL/GenBank/DDBJ whole genome shotgun (WGS) entry which is preliminary data.</text>
</comment>
<organism evidence="1 2">
    <name type="scientific">Thiorhodococcus minor</name>
    <dbReference type="NCBI Taxonomy" id="57489"/>
    <lineage>
        <taxon>Bacteria</taxon>
        <taxon>Pseudomonadati</taxon>
        <taxon>Pseudomonadota</taxon>
        <taxon>Gammaproteobacteria</taxon>
        <taxon>Chromatiales</taxon>
        <taxon>Chromatiaceae</taxon>
        <taxon>Thiorhodococcus</taxon>
    </lineage>
</organism>
<dbReference type="SUPFAM" id="SSF144059">
    <property type="entry name" value="ImpE-like"/>
    <property type="match status" value="1"/>
</dbReference>
<reference evidence="1 2" key="1">
    <citation type="submission" date="2020-02" db="EMBL/GenBank/DDBJ databases">
        <title>Genome sequences of Thiorhodococcus mannitoliphagus and Thiorhodococcus minor, purple sulfur photosynthetic bacteria in the gammaproteobacterial family, Chromatiaceae.</title>
        <authorList>
            <person name="Aviles F.A."/>
            <person name="Meyer T.E."/>
            <person name="Kyndt J.A."/>
        </authorList>
    </citation>
    <scope>NUCLEOTIDE SEQUENCE [LARGE SCALE GENOMIC DNA]</scope>
    <source>
        <strain evidence="1 2">DSM 11518</strain>
    </source>
</reference>
<dbReference type="AlphaFoldDB" id="A0A6M0K2C6"/>
<accession>A0A6M0K2C6</accession>
<name>A0A6M0K2C6_9GAMM</name>
<dbReference type="RefSeq" id="WP_164453555.1">
    <property type="nucleotide sequence ID" value="NZ_JAAIJQ010000041.1"/>
</dbReference>
<dbReference type="Pfam" id="PF14559">
    <property type="entry name" value="TPR_19"/>
    <property type="match status" value="1"/>
</dbReference>
<dbReference type="Pfam" id="PF07024">
    <property type="entry name" value="ImpE"/>
    <property type="match status" value="1"/>
</dbReference>
<proteinExistence type="predicted"/>
<dbReference type="InterPro" id="IPR011990">
    <property type="entry name" value="TPR-like_helical_dom_sf"/>
</dbReference>
<gene>
    <name evidence="1" type="ORF">G3446_14555</name>
</gene>
<dbReference type="EMBL" id="JAAIJQ010000041">
    <property type="protein sequence ID" value="NEV63093.1"/>
    <property type="molecule type" value="Genomic_DNA"/>
</dbReference>
<evidence type="ECO:0000313" key="2">
    <source>
        <dbReference type="Proteomes" id="UP000483379"/>
    </source>
</evidence>